<dbReference type="PIRSF" id="PIRSF028304">
    <property type="entry name" value="UCP028304"/>
    <property type="match status" value="1"/>
</dbReference>
<evidence type="ECO:0000313" key="1">
    <source>
        <dbReference type="EMBL" id="KAB0585393.1"/>
    </source>
</evidence>
<name>A0A643FHB7_IDEDE</name>
<keyword evidence="2" id="KW-1185">Reference proteome</keyword>
<protein>
    <submittedName>
        <fullName evidence="1">Type VI secretion system baseplate subunit TssF</fullName>
    </submittedName>
</protein>
<dbReference type="Pfam" id="PF05947">
    <property type="entry name" value="T6SS_TssF"/>
    <property type="match status" value="1"/>
</dbReference>
<accession>A0A643FHB7</accession>
<comment type="caution">
    <text evidence="1">The sequence shown here is derived from an EMBL/GenBank/DDBJ whole genome shotgun (WGS) entry which is preliminary data.</text>
</comment>
<reference evidence="1 2" key="1">
    <citation type="submission" date="2019-09" db="EMBL/GenBank/DDBJ databases">
        <title>Draft genome sequences of 48 bacterial type strains from the CCUG.</title>
        <authorList>
            <person name="Tunovic T."/>
            <person name="Pineiro-Iglesias B."/>
            <person name="Unosson C."/>
            <person name="Inganas E."/>
            <person name="Ohlen M."/>
            <person name="Cardew S."/>
            <person name="Jensie-Markopoulos S."/>
            <person name="Salva-Serra F."/>
            <person name="Jaen-Luchoro D."/>
            <person name="Karlsson R."/>
            <person name="Svensson-Stadler L."/>
            <person name="Chun J."/>
            <person name="Moore E."/>
        </authorList>
    </citation>
    <scope>NUCLEOTIDE SEQUENCE [LARGE SCALE GENOMIC DNA]</scope>
    <source>
        <strain evidence="1 2">CCUG 30977</strain>
    </source>
</reference>
<dbReference type="Proteomes" id="UP000430120">
    <property type="component" value="Unassembled WGS sequence"/>
</dbReference>
<dbReference type="PANTHER" id="PTHR35370">
    <property type="entry name" value="CYTOPLASMIC PROTEIN-RELATED-RELATED"/>
    <property type="match status" value="1"/>
</dbReference>
<dbReference type="InterPro" id="IPR010272">
    <property type="entry name" value="T6SS_TssF"/>
</dbReference>
<dbReference type="RefSeq" id="WP_151121967.1">
    <property type="nucleotide sequence ID" value="NZ_CP088081.1"/>
</dbReference>
<evidence type="ECO:0000313" key="2">
    <source>
        <dbReference type="Proteomes" id="UP000430120"/>
    </source>
</evidence>
<dbReference type="AlphaFoldDB" id="A0A643FHB7"/>
<dbReference type="NCBIfam" id="TIGR03359">
    <property type="entry name" value="VI_chp_6"/>
    <property type="match status" value="1"/>
</dbReference>
<dbReference type="EMBL" id="VZPB01000001">
    <property type="protein sequence ID" value="KAB0585393.1"/>
    <property type="molecule type" value="Genomic_DNA"/>
</dbReference>
<dbReference type="PANTHER" id="PTHR35370:SF1">
    <property type="entry name" value="TYPE VI SECRETION SYSTEM COMPONENT TSSF1"/>
    <property type="match status" value="1"/>
</dbReference>
<gene>
    <name evidence="1" type="primary">tssF</name>
    <name evidence="1" type="ORF">F7Q92_00400</name>
</gene>
<proteinExistence type="predicted"/>
<sequence length="615" mass="68262">MQDLLPHYERELAFLRTQADEFAQRYPRIAGRLSVNGEVLQDPHVERMIQSFALLGARIHKRLDDDFPLFTEALLGVLYPHYLRPFPACSIACFELGPTAAQMSQGQTLPRGTALHSRSLRGVTCRFQTTAPAQVLPVRLSQARLQTTAAVPAGTALPPTATALLSLQFDLLSPQASFASLGVSQLRLYLDGDPSLVTGLRETLSDKAAALLYQTQAHGPWRWEREARLAPVGFAEDEALVDFDQRSHPAYRLLTEYFAFADKFNFVDLPLPASACAQAGRSLTVHIALAGLRPDSHENRLLELVSARNLVLGCAPVINLFATRADPIRITHDKTLYPVLPDGRRAFGHEVYAIDQVYRVHQTPEGESIQTFKPFYSLQHDDLLREGEAAGRYWYSQRQPVSAGQSPGYETEIGLVDLQFNPALPQTDTLSIDVRATNRDLPHQMSIGQPGGDLFAEGGGPWREIRLLRRPTLTQRFEADHGALWRLISHLSLNHLTLSASGLDGLKEVLRLYDLPRSPHNERLIDGLVAVDYRLAQACLPGKPFATFVRGTEVRLTVNEQAFVGGGLHLFAQVLDRFLGLYAHLNTFVQLKLVSQRSGEVLVSCPRRSGDQALI</sequence>
<organism evidence="1 2">
    <name type="scientific">Ideonella dechloratans</name>
    <dbReference type="NCBI Taxonomy" id="36863"/>
    <lineage>
        <taxon>Bacteria</taxon>
        <taxon>Pseudomonadati</taxon>
        <taxon>Pseudomonadota</taxon>
        <taxon>Betaproteobacteria</taxon>
        <taxon>Burkholderiales</taxon>
        <taxon>Sphaerotilaceae</taxon>
        <taxon>Ideonella</taxon>
    </lineage>
</organism>
<dbReference type="OrthoDB" id="9763676at2"/>